<dbReference type="InterPro" id="IPR050336">
    <property type="entry name" value="Chromosome_partition/occlusion"/>
</dbReference>
<dbReference type="Pfam" id="PF17762">
    <property type="entry name" value="HTH_ParB"/>
    <property type="match status" value="1"/>
</dbReference>
<keyword evidence="3" id="KW-0963">Cytoplasm</keyword>
<evidence type="ECO:0000256" key="7">
    <source>
        <dbReference type="ARBA" id="ARBA00023306"/>
    </source>
</evidence>
<dbReference type="CDD" id="cd16393">
    <property type="entry name" value="SPO0J_N"/>
    <property type="match status" value="1"/>
</dbReference>
<dbReference type="InterPro" id="IPR004437">
    <property type="entry name" value="ParB/RepB/Spo0J"/>
</dbReference>
<dbReference type="SMART" id="SM00470">
    <property type="entry name" value="ParB"/>
    <property type="match status" value="1"/>
</dbReference>
<dbReference type="PANTHER" id="PTHR33375">
    <property type="entry name" value="CHROMOSOME-PARTITIONING PROTEIN PARB-RELATED"/>
    <property type="match status" value="1"/>
</dbReference>
<dbReference type="InterPro" id="IPR003115">
    <property type="entry name" value="ParB_N"/>
</dbReference>
<evidence type="ECO:0000256" key="2">
    <source>
        <dbReference type="ARBA" id="ARBA00006295"/>
    </source>
</evidence>
<keyword evidence="10" id="KW-1185">Reference proteome</keyword>
<dbReference type="NCBIfam" id="TIGR00180">
    <property type="entry name" value="parB_part"/>
    <property type="match status" value="1"/>
</dbReference>
<dbReference type="Gene3D" id="3.90.1530.30">
    <property type="match status" value="1"/>
</dbReference>
<proteinExistence type="inferred from homology"/>
<dbReference type="GO" id="GO:0009295">
    <property type="term" value="C:nucleoid"/>
    <property type="evidence" value="ECO:0007669"/>
    <property type="project" value="UniProtKB-SubCell"/>
</dbReference>
<dbReference type="Proteomes" id="UP000184052">
    <property type="component" value="Unassembled WGS sequence"/>
</dbReference>
<comment type="subcellular location">
    <subcellularLocation>
        <location evidence="1">Cytoplasm</location>
        <location evidence="1">Nucleoid</location>
    </subcellularLocation>
</comment>
<dbReference type="GO" id="GO:0003677">
    <property type="term" value="F:DNA binding"/>
    <property type="evidence" value="ECO:0007669"/>
    <property type="project" value="UniProtKB-KW"/>
</dbReference>
<evidence type="ECO:0000313" key="10">
    <source>
        <dbReference type="Proteomes" id="UP000184052"/>
    </source>
</evidence>
<keyword evidence="6" id="KW-0717">Septation</keyword>
<dbReference type="NCBIfam" id="TIGR04285">
    <property type="entry name" value="nucleoid_noc"/>
    <property type="match status" value="1"/>
</dbReference>
<dbReference type="InterPro" id="IPR041468">
    <property type="entry name" value="HTH_ParB/Spo0J"/>
</dbReference>
<protein>
    <submittedName>
        <fullName evidence="9">Chromosome partitioning protein, ParB family</fullName>
    </submittedName>
</protein>
<evidence type="ECO:0000256" key="3">
    <source>
        <dbReference type="ARBA" id="ARBA00022490"/>
    </source>
</evidence>
<evidence type="ECO:0000313" key="9">
    <source>
        <dbReference type="EMBL" id="SHI37049.1"/>
    </source>
</evidence>
<evidence type="ECO:0000256" key="5">
    <source>
        <dbReference type="ARBA" id="ARBA00023125"/>
    </source>
</evidence>
<dbReference type="GO" id="GO:0045881">
    <property type="term" value="P:positive regulation of sporulation resulting in formation of a cellular spore"/>
    <property type="evidence" value="ECO:0007669"/>
    <property type="project" value="TreeGrafter"/>
</dbReference>
<accession>A0A1M6AKK5</accession>
<gene>
    <name evidence="9" type="ORF">SAMN02745751_00156</name>
</gene>
<dbReference type="SUPFAM" id="SSF109709">
    <property type="entry name" value="KorB DNA-binding domain-like"/>
    <property type="match status" value="1"/>
</dbReference>
<keyword evidence="5" id="KW-0238">DNA-binding</keyword>
<dbReference type="InterPro" id="IPR023705">
    <property type="entry name" value="Nucleoid_occlusion_protein"/>
</dbReference>
<dbReference type="FunFam" id="1.10.10.2830:FF:000001">
    <property type="entry name" value="Chromosome partitioning protein ParB"/>
    <property type="match status" value="1"/>
</dbReference>
<feature type="domain" description="ParB-like N-terminal" evidence="8">
    <location>
        <begin position="9"/>
        <end position="99"/>
    </location>
</feature>
<keyword evidence="4" id="KW-0132">Cell division</keyword>
<reference evidence="9 10" key="1">
    <citation type="submission" date="2016-11" db="EMBL/GenBank/DDBJ databases">
        <authorList>
            <person name="Jaros S."/>
            <person name="Januszkiewicz K."/>
            <person name="Wedrychowicz H."/>
        </authorList>
    </citation>
    <scope>NUCLEOTIDE SEQUENCE [LARGE SCALE GENOMIC DNA]</scope>
    <source>
        <strain evidence="9 10">DSM 17477</strain>
    </source>
</reference>
<evidence type="ECO:0000256" key="1">
    <source>
        <dbReference type="ARBA" id="ARBA00004453"/>
    </source>
</evidence>
<dbReference type="GO" id="GO:0000917">
    <property type="term" value="P:division septum assembly"/>
    <property type="evidence" value="ECO:0007669"/>
    <property type="project" value="UniProtKB-KW"/>
</dbReference>
<dbReference type="GO" id="GO:0005694">
    <property type="term" value="C:chromosome"/>
    <property type="evidence" value="ECO:0007669"/>
    <property type="project" value="TreeGrafter"/>
</dbReference>
<dbReference type="SUPFAM" id="SSF110849">
    <property type="entry name" value="ParB/Sulfiredoxin"/>
    <property type="match status" value="1"/>
</dbReference>
<keyword evidence="7" id="KW-0131">Cell cycle</keyword>
<dbReference type="PANTHER" id="PTHR33375:SF8">
    <property type="entry name" value="NUCLEOID OCCLUSION PROTEIN"/>
    <property type="match status" value="1"/>
</dbReference>
<evidence type="ECO:0000259" key="8">
    <source>
        <dbReference type="SMART" id="SM00470"/>
    </source>
</evidence>
<evidence type="ECO:0000256" key="4">
    <source>
        <dbReference type="ARBA" id="ARBA00022618"/>
    </source>
</evidence>
<dbReference type="GO" id="GO:0007059">
    <property type="term" value="P:chromosome segregation"/>
    <property type="evidence" value="ECO:0007669"/>
    <property type="project" value="TreeGrafter"/>
</dbReference>
<organism evidence="9 10">
    <name type="scientific">Dethiosulfatibacter aminovorans DSM 17477</name>
    <dbReference type="NCBI Taxonomy" id="1121476"/>
    <lineage>
        <taxon>Bacteria</taxon>
        <taxon>Bacillati</taxon>
        <taxon>Bacillota</taxon>
        <taxon>Tissierellia</taxon>
        <taxon>Dethiosulfatibacter</taxon>
    </lineage>
</organism>
<dbReference type="Pfam" id="PF02195">
    <property type="entry name" value="ParB_N"/>
    <property type="match status" value="1"/>
</dbReference>
<evidence type="ECO:0000256" key="6">
    <source>
        <dbReference type="ARBA" id="ARBA00023210"/>
    </source>
</evidence>
<dbReference type="InterPro" id="IPR036086">
    <property type="entry name" value="ParB/Sulfiredoxin_sf"/>
</dbReference>
<dbReference type="EMBL" id="FQZL01000004">
    <property type="protein sequence ID" value="SHI37049.1"/>
    <property type="molecule type" value="Genomic_DNA"/>
</dbReference>
<dbReference type="FunFam" id="3.90.1530.30:FF:000001">
    <property type="entry name" value="Chromosome partitioning protein ParB"/>
    <property type="match status" value="1"/>
</dbReference>
<dbReference type="AlphaFoldDB" id="A0A1M6AKK5"/>
<dbReference type="STRING" id="1121476.SAMN02745751_00156"/>
<dbReference type="Gene3D" id="1.10.10.2830">
    <property type="match status" value="1"/>
</dbReference>
<sequence length="265" mass="30870">MMQEFKAVEMINLDWIVPNKHQPRKVFQEDALIELTYSIQSYGIIQPISLKKNSEREYEIIAGERRFRAAQLAGMEEIPSLVIDVDESNSAAIALVENLQREDLNFLEEAESYRNLMDIFEITQLELADKIGKTQSTIANKLRILKLPEVVKANLVDHGLTERHGRALLKLKDEELQKNVVDKIIKNNLTVKETEKLIDDIIKKYSDKKVKDKRLIKNFINYRIYVNTIKHAFNEIKKTGVPAEFEQKDFDEYIELKVKIPKNKI</sequence>
<comment type="similarity">
    <text evidence="2">Belongs to the ParB family.</text>
</comment>
<name>A0A1M6AKK5_9FIRM</name>